<dbReference type="InterPro" id="IPR010499">
    <property type="entry name" value="AraC_E-bd"/>
</dbReference>
<dbReference type="Pfam" id="PF14526">
    <property type="entry name" value="Cass2"/>
    <property type="match status" value="1"/>
</dbReference>
<dbReference type="PANTHER" id="PTHR36444:SF2">
    <property type="entry name" value="TRANSCRIPTIONAL REGULATOR PROTEIN YOBU-RELATED"/>
    <property type="match status" value="1"/>
</dbReference>
<organism evidence="2 3">
    <name type="scientific">Aureliella helgolandensis</name>
    <dbReference type="NCBI Taxonomy" id="2527968"/>
    <lineage>
        <taxon>Bacteria</taxon>
        <taxon>Pseudomonadati</taxon>
        <taxon>Planctomycetota</taxon>
        <taxon>Planctomycetia</taxon>
        <taxon>Pirellulales</taxon>
        <taxon>Pirellulaceae</taxon>
        <taxon>Aureliella</taxon>
    </lineage>
</organism>
<dbReference type="EMBL" id="CP036298">
    <property type="protein sequence ID" value="QDV21837.1"/>
    <property type="molecule type" value="Genomic_DNA"/>
</dbReference>
<evidence type="ECO:0000259" key="1">
    <source>
        <dbReference type="SMART" id="SM00871"/>
    </source>
</evidence>
<name>A0A518FZP9_9BACT</name>
<dbReference type="SMART" id="SM00871">
    <property type="entry name" value="AraC_E_bind"/>
    <property type="match status" value="1"/>
</dbReference>
<protein>
    <submittedName>
        <fullName evidence="2">Bacterial transcription activator, effector binding domain</fullName>
    </submittedName>
</protein>
<sequence length="145" mass="16308">MLNIERQHARTLYGIETRISDDPAAQIGAVWQKFLSENLADDIPERLDDLLIAMYFNYEGEPSDPYHFFLGCEVGDVACVQDGFALRTIPVGNYAEFLAVGKMPAALVETWQQIWKADLKRNFAADFEIHDPATPDQVAIYVGVI</sequence>
<dbReference type="OrthoDB" id="9801008at2"/>
<dbReference type="KEGG" id="ahel:Q31a_01160"/>
<keyword evidence="3" id="KW-1185">Reference proteome</keyword>
<dbReference type="Proteomes" id="UP000318017">
    <property type="component" value="Chromosome"/>
</dbReference>
<dbReference type="SUPFAM" id="SSF55136">
    <property type="entry name" value="Probable bacterial effector-binding domain"/>
    <property type="match status" value="1"/>
</dbReference>
<dbReference type="PANTHER" id="PTHR36444">
    <property type="entry name" value="TRANSCRIPTIONAL REGULATOR PROTEIN YOBU-RELATED"/>
    <property type="match status" value="1"/>
</dbReference>
<proteinExistence type="predicted"/>
<evidence type="ECO:0000313" key="2">
    <source>
        <dbReference type="EMBL" id="QDV21837.1"/>
    </source>
</evidence>
<dbReference type="RefSeq" id="WP_145072549.1">
    <property type="nucleotide sequence ID" value="NZ_CP036298.1"/>
</dbReference>
<accession>A0A518FZP9</accession>
<dbReference type="InterPro" id="IPR053182">
    <property type="entry name" value="YobU-like_regulator"/>
</dbReference>
<reference evidence="2 3" key="1">
    <citation type="submission" date="2019-02" db="EMBL/GenBank/DDBJ databases">
        <title>Deep-cultivation of Planctomycetes and their phenomic and genomic characterization uncovers novel biology.</title>
        <authorList>
            <person name="Wiegand S."/>
            <person name="Jogler M."/>
            <person name="Boedeker C."/>
            <person name="Pinto D."/>
            <person name="Vollmers J."/>
            <person name="Rivas-Marin E."/>
            <person name="Kohn T."/>
            <person name="Peeters S.H."/>
            <person name="Heuer A."/>
            <person name="Rast P."/>
            <person name="Oberbeckmann S."/>
            <person name="Bunk B."/>
            <person name="Jeske O."/>
            <person name="Meyerdierks A."/>
            <person name="Storesund J.E."/>
            <person name="Kallscheuer N."/>
            <person name="Luecker S."/>
            <person name="Lage O.M."/>
            <person name="Pohl T."/>
            <person name="Merkel B.J."/>
            <person name="Hornburger P."/>
            <person name="Mueller R.-W."/>
            <person name="Bruemmer F."/>
            <person name="Labrenz M."/>
            <person name="Spormann A.M."/>
            <person name="Op den Camp H."/>
            <person name="Overmann J."/>
            <person name="Amann R."/>
            <person name="Jetten M.S.M."/>
            <person name="Mascher T."/>
            <person name="Medema M.H."/>
            <person name="Devos D.P."/>
            <person name="Kaster A.-K."/>
            <person name="Ovreas L."/>
            <person name="Rohde M."/>
            <person name="Galperin M.Y."/>
            <person name="Jogler C."/>
        </authorList>
    </citation>
    <scope>NUCLEOTIDE SEQUENCE [LARGE SCALE GENOMIC DNA]</scope>
    <source>
        <strain evidence="2 3">Q31a</strain>
    </source>
</reference>
<feature type="domain" description="AraC effector-binding" evidence="1">
    <location>
        <begin position="2"/>
        <end position="145"/>
    </location>
</feature>
<dbReference type="InterPro" id="IPR011256">
    <property type="entry name" value="Reg_factor_effector_dom_sf"/>
</dbReference>
<dbReference type="Gene3D" id="3.20.80.10">
    <property type="entry name" value="Regulatory factor, effector binding domain"/>
    <property type="match status" value="1"/>
</dbReference>
<dbReference type="AlphaFoldDB" id="A0A518FZP9"/>
<dbReference type="InterPro" id="IPR029441">
    <property type="entry name" value="Cass2"/>
</dbReference>
<gene>
    <name evidence="2" type="ORF">Q31a_01160</name>
</gene>
<evidence type="ECO:0000313" key="3">
    <source>
        <dbReference type="Proteomes" id="UP000318017"/>
    </source>
</evidence>